<feature type="region of interest" description="Disordered" evidence="1">
    <location>
        <begin position="194"/>
        <end position="235"/>
    </location>
</feature>
<name>A0A5B6Z214_DAVIN</name>
<feature type="domain" description="XS" evidence="2">
    <location>
        <begin position="427"/>
        <end position="560"/>
    </location>
</feature>
<feature type="compositionally biased region" description="Pro residues" evidence="1">
    <location>
        <begin position="91"/>
        <end position="104"/>
    </location>
</feature>
<feature type="compositionally biased region" description="Low complexity" evidence="1">
    <location>
        <begin position="1"/>
        <end position="18"/>
    </location>
</feature>
<accession>A0A5B6Z214</accession>
<feature type="region of interest" description="Disordered" evidence="1">
    <location>
        <begin position="1"/>
        <end position="106"/>
    </location>
</feature>
<feature type="compositionally biased region" description="Polar residues" evidence="1">
    <location>
        <begin position="26"/>
        <end position="40"/>
    </location>
</feature>
<proteinExistence type="predicted"/>
<sequence>MAGGNHPKGSSNKPSSSSSHRKSRWESGNNPPTDQKTSGAGDSKTPSKSSSNPKDNPTPKPGLTPSPSHPKPPTDPVPHPGLGPTSSGSPFPFPDGLGPPPPPAYGFHMLERRTVVLADGSVRSYFALPPDYQDFAPMPRPVDPSGRLLPHGLGLAGPELGFDKRFPPVGPMSPEFRDRDDPYMRNRNQDYWNSLGLDGRGGPMPTPLENSLKRKYGDEGERGRREEREGKDGTDEFARQRQQLLQYGNAGLNPNGYPMGSGKKGGFSAGTSSPYPRDVADIGRGDEFRAGKYMRIGEGYENLHPRQSGVSDNMRLKHHDVDQGALKKAFLHYVKVTNENASQRENYLEDGKQGPLQCVACVRSSNFPDMHSLIMHTYNSDSSNLHVDHLGLHKALCVVMGWNYSKPPDNSKAYQLLSADEAAANQDDLIMWPPVVIIHNTITGNSRDGRMEGLGNKAMDNKLRDLGFGGGKSNSLYGKDGHLGITLVKFAGDQSGLKEAVRLAEYFENYNHGRKGWTRIQSLTSGKDDDNNPNLVKVDEKTGEKNRVFYSYLGTVSDLDKVNPGTRKRVTIESKREYEVSK</sequence>
<evidence type="ECO:0000313" key="3">
    <source>
        <dbReference type="EMBL" id="MPA38122.1"/>
    </source>
</evidence>
<dbReference type="AlphaFoldDB" id="A0A5B6Z214"/>
<dbReference type="PANTHER" id="PTHR46619:SF3">
    <property type="entry name" value="RNA RECOGNITION MOTIF XS DOMAIN PROTEIN"/>
    <property type="match status" value="1"/>
</dbReference>
<feature type="compositionally biased region" description="Basic and acidic residues" evidence="1">
    <location>
        <begin position="211"/>
        <end position="235"/>
    </location>
</feature>
<dbReference type="GO" id="GO:0031047">
    <property type="term" value="P:regulatory ncRNA-mediated gene silencing"/>
    <property type="evidence" value="ECO:0007669"/>
    <property type="project" value="InterPro"/>
</dbReference>
<dbReference type="InterPro" id="IPR038588">
    <property type="entry name" value="XS_domain_sf"/>
</dbReference>
<dbReference type="Gene3D" id="3.30.70.2890">
    <property type="entry name" value="XS domain"/>
    <property type="match status" value="1"/>
</dbReference>
<dbReference type="PANTHER" id="PTHR46619">
    <property type="entry name" value="RNA RECOGNITION MOTIF XS DOMAIN PROTEIN-RELATED"/>
    <property type="match status" value="1"/>
</dbReference>
<dbReference type="InterPro" id="IPR005380">
    <property type="entry name" value="XS_domain"/>
</dbReference>
<organism evidence="3">
    <name type="scientific">Davidia involucrata</name>
    <name type="common">Dove tree</name>
    <dbReference type="NCBI Taxonomy" id="16924"/>
    <lineage>
        <taxon>Eukaryota</taxon>
        <taxon>Viridiplantae</taxon>
        <taxon>Streptophyta</taxon>
        <taxon>Embryophyta</taxon>
        <taxon>Tracheophyta</taxon>
        <taxon>Spermatophyta</taxon>
        <taxon>Magnoliopsida</taxon>
        <taxon>eudicotyledons</taxon>
        <taxon>Gunneridae</taxon>
        <taxon>Pentapetalae</taxon>
        <taxon>asterids</taxon>
        <taxon>Cornales</taxon>
        <taxon>Nyssaceae</taxon>
        <taxon>Davidia</taxon>
    </lineage>
</organism>
<feature type="compositionally biased region" description="Pro residues" evidence="1">
    <location>
        <begin position="56"/>
        <end position="81"/>
    </location>
</feature>
<gene>
    <name evidence="3" type="ORF">Din_007563</name>
</gene>
<protein>
    <recommendedName>
        <fullName evidence="2">XS domain-containing protein</fullName>
    </recommendedName>
</protein>
<dbReference type="EMBL" id="GHES01007563">
    <property type="protein sequence ID" value="MPA38122.1"/>
    <property type="molecule type" value="Transcribed_RNA"/>
</dbReference>
<reference evidence="3" key="1">
    <citation type="submission" date="2019-08" db="EMBL/GenBank/DDBJ databases">
        <title>Reference gene set and small RNA set construction with multiple tissues from Davidia involucrata Baill.</title>
        <authorList>
            <person name="Yang H."/>
            <person name="Zhou C."/>
            <person name="Li G."/>
            <person name="Wang J."/>
            <person name="Gao P."/>
            <person name="Wang M."/>
            <person name="Wang R."/>
            <person name="Zhao Y."/>
        </authorList>
    </citation>
    <scope>NUCLEOTIDE SEQUENCE</scope>
    <source>
        <tissue evidence="3">Mixed with DoveR01_LX</tissue>
    </source>
</reference>
<dbReference type="Pfam" id="PF03468">
    <property type="entry name" value="XS"/>
    <property type="match status" value="1"/>
</dbReference>
<evidence type="ECO:0000256" key="1">
    <source>
        <dbReference type="SAM" id="MobiDB-lite"/>
    </source>
</evidence>
<evidence type="ECO:0000259" key="2">
    <source>
        <dbReference type="Pfam" id="PF03468"/>
    </source>
</evidence>
<feature type="compositionally biased region" description="Low complexity" evidence="1">
    <location>
        <begin position="42"/>
        <end position="55"/>
    </location>
</feature>